<gene>
    <name evidence="2" type="ORF">GUJ93_ZPchr0007g4361</name>
</gene>
<feature type="compositionally biased region" description="Basic residues" evidence="1">
    <location>
        <begin position="1"/>
        <end position="13"/>
    </location>
</feature>
<reference evidence="2" key="2">
    <citation type="submission" date="2021-02" db="EMBL/GenBank/DDBJ databases">
        <authorList>
            <person name="Kimball J.A."/>
            <person name="Haas M.W."/>
            <person name="Macchietto M."/>
            <person name="Kono T."/>
            <person name="Duquette J."/>
            <person name="Shao M."/>
        </authorList>
    </citation>
    <scope>NUCLEOTIDE SEQUENCE</scope>
    <source>
        <tissue evidence="2">Fresh leaf tissue</tissue>
    </source>
</reference>
<sequence length="103" mass="10676">MRRPGTRGHRHGPTGHCTVGRGQWEQRGSGSPGLPRATRALPRPTSSATAARPQWPPAAAASRAACPARHSRPPLLAPGHLVLATPATMSLAAEERAGEVIGV</sequence>
<organism evidence="2 3">
    <name type="scientific">Zizania palustris</name>
    <name type="common">Northern wild rice</name>
    <dbReference type="NCBI Taxonomy" id="103762"/>
    <lineage>
        <taxon>Eukaryota</taxon>
        <taxon>Viridiplantae</taxon>
        <taxon>Streptophyta</taxon>
        <taxon>Embryophyta</taxon>
        <taxon>Tracheophyta</taxon>
        <taxon>Spermatophyta</taxon>
        <taxon>Magnoliopsida</taxon>
        <taxon>Liliopsida</taxon>
        <taxon>Poales</taxon>
        <taxon>Poaceae</taxon>
        <taxon>BOP clade</taxon>
        <taxon>Oryzoideae</taxon>
        <taxon>Oryzeae</taxon>
        <taxon>Zizaniinae</taxon>
        <taxon>Zizania</taxon>
    </lineage>
</organism>
<proteinExistence type="predicted"/>
<dbReference type="EMBL" id="JAAALK010000282">
    <property type="protein sequence ID" value="KAG8078372.1"/>
    <property type="molecule type" value="Genomic_DNA"/>
</dbReference>
<evidence type="ECO:0000313" key="3">
    <source>
        <dbReference type="Proteomes" id="UP000729402"/>
    </source>
</evidence>
<feature type="region of interest" description="Disordered" evidence="1">
    <location>
        <begin position="1"/>
        <end position="73"/>
    </location>
</feature>
<comment type="caution">
    <text evidence="2">The sequence shown here is derived from an EMBL/GenBank/DDBJ whole genome shotgun (WGS) entry which is preliminary data.</text>
</comment>
<evidence type="ECO:0000313" key="2">
    <source>
        <dbReference type="EMBL" id="KAG8078372.1"/>
    </source>
</evidence>
<name>A0A8J5T1E5_ZIZPA</name>
<reference evidence="2" key="1">
    <citation type="journal article" date="2021" name="bioRxiv">
        <title>Whole Genome Assembly and Annotation of Northern Wild Rice, Zizania palustris L., Supports a Whole Genome Duplication in the Zizania Genus.</title>
        <authorList>
            <person name="Haas M."/>
            <person name="Kono T."/>
            <person name="Macchietto M."/>
            <person name="Millas R."/>
            <person name="McGilp L."/>
            <person name="Shao M."/>
            <person name="Duquette J."/>
            <person name="Hirsch C.N."/>
            <person name="Kimball J."/>
        </authorList>
    </citation>
    <scope>NUCLEOTIDE SEQUENCE</scope>
    <source>
        <tissue evidence="2">Fresh leaf tissue</tissue>
    </source>
</reference>
<feature type="compositionally biased region" description="Low complexity" evidence="1">
    <location>
        <begin position="48"/>
        <end position="68"/>
    </location>
</feature>
<dbReference type="AlphaFoldDB" id="A0A8J5T1E5"/>
<accession>A0A8J5T1E5</accession>
<evidence type="ECO:0000256" key="1">
    <source>
        <dbReference type="SAM" id="MobiDB-lite"/>
    </source>
</evidence>
<keyword evidence="3" id="KW-1185">Reference proteome</keyword>
<dbReference type="Proteomes" id="UP000729402">
    <property type="component" value="Unassembled WGS sequence"/>
</dbReference>
<protein>
    <submittedName>
        <fullName evidence="2">Uncharacterized protein</fullName>
    </submittedName>
</protein>